<evidence type="ECO:0000256" key="13">
    <source>
        <dbReference type="ARBA" id="ARBA00023136"/>
    </source>
</evidence>
<dbReference type="PANTHER" id="PTHR39188">
    <property type="entry name" value="MEMBRANE-ASSOCIATED ZINC METALLOPROTEASE M50B"/>
    <property type="match status" value="1"/>
</dbReference>
<evidence type="ECO:0000256" key="5">
    <source>
        <dbReference type="ARBA" id="ARBA00022692"/>
    </source>
</evidence>
<keyword evidence="8 14" id="KW-0378">Hydrolase</keyword>
<dbReference type="InterPro" id="IPR046342">
    <property type="entry name" value="CBS_dom_sf"/>
</dbReference>
<feature type="region of interest" description="Disordered" evidence="16">
    <location>
        <begin position="370"/>
        <end position="405"/>
    </location>
</feature>
<name>A0ABP7BHC0_9ACTN</name>
<dbReference type="SUPFAM" id="SSF54631">
    <property type="entry name" value="CBS-domain pair"/>
    <property type="match status" value="1"/>
</dbReference>
<comment type="cofactor">
    <cofactor evidence="14">
        <name>Zn(2+)</name>
        <dbReference type="ChEBI" id="CHEBI:29105"/>
    </cofactor>
    <text evidence="14">Binds 1 zinc ion per subunit.</text>
</comment>
<feature type="transmembrane region" description="Helical" evidence="14">
    <location>
        <begin position="186"/>
        <end position="210"/>
    </location>
</feature>
<dbReference type="RefSeq" id="WP_344876357.1">
    <property type="nucleotide sequence ID" value="NZ_BAAAZP010000047.1"/>
</dbReference>
<keyword evidence="13 14" id="KW-0472">Membrane</keyword>
<keyword evidence="11 14" id="KW-0482">Metalloprotease</keyword>
<dbReference type="Pfam" id="PF00571">
    <property type="entry name" value="CBS"/>
    <property type="match status" value="2"/>
</dbReference>
<keyword evidence="4 14" id="KW-0645">Protease</keyword>
<dbReference type="Gene3D" id="3.10.580.10">
    <property type="entry name" value="CBS-domain"/>
    <property type="match status" value="1"/>
</dbReference>
<comment type="similarity">
    <text evidence="2 14">Belongs to the peptidase M50B family.</text>
</comment>
<feature type="transmembrane region" description="Helical" evidence="14">
    <location>
        <begin position="47"/>
        <end position="67"/>
    </location>
</feature>
<evidence type="ECO:0000256" key="12">
    <source>
        <dbReference type="ARBA" id="ARBA00023122"/>
    </source>
</evidence>
<evidence type="ECO:0000256" key="11">
    <source>
        <dbReference type="ARBA" id="ARBA00023049"/>
    </source>
</evidence>
<keyword evidence="7" id="KW-0677">Repeat</keyword>
<accession>A0ABP7BHC0</accession>
<keyword evidence="5 14" id="KW-0812">Transmembrane</keyword>
<feature type="compositionally biased region" description="Basic and acidic residues" evidence="16">
    <location>
        <begin position="394"/>
        <end position="405"/>
    </location>
</feature>
<keyword evidence="10 14" id="KW-1133">Transmembrane helix</keyword>
<dbReference type="InterPro" id="IPR000644">
    <property type="entry name" value="CBS_dom"/>
</dbReference>
<evidence type="ECO:0000313" key="19">
    <source>
        <dbReference type="Proteomes" id="UP001500902"/>
    </source>
</evidence>
<dbReference type="GO" id="GO:0006508">
    <property type="term" value="P:proteolysis"/>
    <property type="evidence" value="ECO:0007669"/>
    <property type="project" value="UniProtKB-KW"/>
</dbReference>
<evidence type="ECO:0000256" key="10">
    <source>
        <dbReference type="ARBA" id="ARBA00022989"/>
    </source>
</evidence>
<keyword evidence="3 14" id="KW-1003">Cell membrane</keyword>
<feature type="transmembrane region" description="Helical" evidence="14">
    <location>
        <begin position="109"/>
        <end position="131"/>
    </location>
</feature>
<evidence type="ECO:0000256" key="9">
    <source>
        <dbReference type="ARBA" id="ARBA00022833"/>
    </source>
</evidence>
<evidence type="ECO:0000256" key="15">
    <source>
        <dbReference type="PROSITE-ProRule" id="PRU00703"/>
    </source>
</evidence>
<evidence type="ECO:0000256" key="3">
    <source>
        <dbReference type="ARBA" id="ARBA00022475"/>
    </source>
</evidence>
<dbReference type="InterPro" id="IPR016483">
    <property type="entry name" value="UCP006404_Pept_M50_CBS"/>
</dbReference>
<keyword evidence="9 14" id="KW-0862">Zinc</keyword>
<dbReference type="PROSITE" id="PS51371">
    <property type="entry name" value="CBS"/>
    <property type="match status" value="1"/>
</dbReference>
<dbReference type="Pfam" id="PF02163">
    <property type="entry name" value="Peptidase_M50"/>
    <property type="match status" value="2"/>
</dbReference>
<dbReference type="PANTHER" id="PTHR39188:SF3">
    <property type="entry name" value="STAGE IV SPORULATION PROTEIN FB"/>
    <property type="match status" value="1"/>
</dbReference>
<organism evidence="18 19">
    <name type="scientific">Nonomuraea antimicrobica</name>
    <dbReference type="NCBI Taxonomy" id="561173"/>
    <lineage>
        <taxon>Bacteria</taxon>
        <taxon>Bacillati</taxon>
        <taxon>Actinomycetota</taxon>
        <taxon>Actinomycetes</taxon>
        <taxon>Streptosporangiales</taxon>
        <taxon>Streptosporangiaceae</taxon>
        <taxon>Nonomuraea</taxon>
    </lineage>
</organism>
<gene>
    <name evidence="18" type="ORF">GCM10022224_025230</name>
</gene>
<keyword evidence="19" id="KW-1185">Reference proteome</keyword>
<evidence type="ECO:0000256" key="6">
    <source>
        <dbReference type="ARBA" id="ARBA00022723"/>
    </source>
</evidence>
<dbReference type="SMART" id="SM00116">
    <property type="entry name" value="CBS"/>
    <property type="match status" value="2"/>
</dbReference>
<keyword evidence="12 15" id="KW-0129">CBS domain</keyword>
<evidence type="ECO:0000256" key="1">
    <source>
        <dbReference type="ARBA" id="ARBA00004651"/>
    </source>
</evidence>
<feature type="domain" description="CBS" evidence="17">
    <location>
        <begin position="252"/>
        <end position="309"/>
    </location>
</feature>
<keyword evidence="6 14" id="KW-0479">Metal-binding</keyword>
<feature type="transmembrane region" description="Helical" evidence="14">
    <location>
        <begin position="12"/>
        <end position="35"/>
    </location>
</feature>
<reference evidence="19" key="1">
    <citation type="journal article" date="2019" name="Int. J. Syst. Evol. Microbiol.">
        <title>The Global Catalogue of Microorganisms (GCM) 10K type strain sequencing project: providing services to taxonomists for standard genome sequencing and annotation.</title>
        <authorList>
            <consortium name="The Broad Institute Genomics Platform"/>
            <consortium name="The Broad Institute Genome Sequencing Center for Infectious Disease"/>
            <person name="Wu L."/>
            <person name="Ma J."/>
        </authorList>
    </citation>
    <scope>NUCLEOTIDE SEQUENCE [LARGE SCALE GENOMIC DNA]</scope>
    <source>
        <strain evidence="19">JCM 16904</strain>
    </source>
</reference>
<evidence type="ECO:0000256" key="2">
    <source>
        <dbReference type="ARBA" id="ARBA00007931"/>
    </source>
</evidence>
<comment type="caution">
    <text evidence="18">The sequence shown here is derived from an EMBL/GenBank/DDBJ whole genome shotgun (WGS) entry which is preliminary data.</text>
</comment>
<dbReference type="InterPro" id="IPR008915">
    <property type="entry name" value="Peptidase_M50"/>
</dbReference>
<dbReference type="CDD" id="cd06164">
    <property type="entry name" value="S2P-M50_SpoIVFB_CBS"/>
    <property type="match status" value="1"/>
</dbReference>
<protein>
    <recommendedName>
        <fullName evidence="14">Zinc metalloprotease</fullName>
    </recommendedName>
</protein>
<evidence type="ECO:0000256" key="7">
    <source>
        <dbReference type="ARBA" id="ARBA00022737"/>
    </source>
</evidence>
<feature type="transmembrane region" description="Helical" evidence="14">
    <location>
        <begin position="143"/>
        <end position="165"/>
    </location>
</feature>
<comment type="subcellular location">
    <subcellularLocation>
        <location evidence="1 14">Cell membrane</location>
        <topology evidence="1 14">Multi-pass membrane protein</topology>
    </subcellularLocation>
</comment>
<dbReference type="Proteomes" id="UP001500902">
    <property type="component" value="Unassembled WGS sequence"/>
</dbReference>
<dbReference type="PIRSF" id="PIRSF006404">
    <property type="entry name" value="UCP006404_Pept_M50_CBS"/>
    <property type="match status" value="1"/>
</dbReference>
<proteinExistence type="inferred from homology"/>
<dbReference type="GO" id="GO:0008233">
    <property type="term" value="F:peptidase activity"/>
    <property type="evidence" value="ECO:0007669"/>
    <property type="project" value="UniProtKB-KW"/>
</dbReference>
<dbReference type="EMBL" id="BAAAZP010000047">
    <property type="protein sequence ID" value="GAA3660833.1"/>
    <property type="molecule type" value="Genomic_DNA"/>
</dbReference>
<evidence type="ECO:0000256" key="8">
    <source>
        <dbReference type="ARBA" id="ARBA00022801"/>
    </source>
</evidence>
<evidence type="ECO:0000256" key="16">
    <source>
        <dbReference type="SAM" id="MobiDB-lite"/>
    </source>
</evidence>
<sequence length="405" mass="42583">MRSSIPLGHIGGVKVGLNVSVLVIVVILVVGLAFGRFPAVFPGRSPVVYVLAGLVAAVLFLASLLAHELAHALVARRHGIEVSQITLWLLGGVAELRGEPRTPGADLKIAIVGPLTSLLAGVVFGLVAVLVTAVAGPALLAGIFTYLAGVNVLLAVFNLVPAAPLDGGRVLRAALWARWRDRTRAAVAAARAGRAFGYMLIALGFLQVVTGRGFEGLWLVLIGLFLVNAATAEEQQTQLGTALYGLRVGEVMSGPPVVAHPDETVAGLIERVVMHRRLSTYPLVDDAGRFAGLVTLNRIRTVHPPDRDETRLRDIACPPDEVPQAHPDELLTDLLGRMGGSADGRAVILDSTDRLVGLLTPSDISKVVATADLRAADPSQGPRGADPTVPRPSPHQDHPTSHHST</sequence>
<evidence type="ECO:0000259" key="17">
    <source>
        <dbReference type="PROSITE" id="PS51371"/>
    </source>
</evidence>
<evidence type="ECO:0000256" key="14">
    <source>
        <dbReference type="PIRNR" id="PIRNR006404"/>
    </source>
</evidence>
<evidence type="ECO:0000256" key="4">
    <source>
        <dbReference type="ARBA" id="ARBA00022670"/>
    </source>
</evidence>
<evidence type="ECO:0000313" key="18">
    <source>
        <dbReference type="EMBL" id="GAA3660833.1"/>
    </source>
</evidence>